<reference evidence="2" key="1">
    <citation type="journal article" date="2024" name="IScience">
        <title>Strigolactones Initiate the Formation of Haustorium-like Structures in Castilleja.</title>
        <authorList>
            <person name="Buerger M."/>
            <person name="Peterson D."/>
            <person name="Chory J."/>
        </authorList>
    </citation>
    <scope>NUCLEOTIDE SEQUENCE [LARGE SCALE GENOMIC DNA]</scope>
</reference>
<sequence length="142" mass="16342">MASETSSFSQSPLTITTNDEFEWLEMAEFDANTINELLYEPTEVESVETLVQDIEVIEATESSPVKNHWCLDEIGELENFNWLDNMVEQEILAPCNDVADWYGATCMEEINQVHEIGDYSLSHKADLYDEIGYIGLWQENYD</sequence>
<keyword evidence="2" id="KW-1185">Reference proteome</keyword>
<proteinExistence type="predicted"/>
<evidence type="ECO:0000313" key="2">
    <source>
        <dbReference type="Proteomes" id="UP001632038"/>
    </source>
</evidence>
<dbReference type="AlphaFoldDB" id="A0ABD3CYC7"/>
<evidence type="ECO:0000313" key="1">
    <source>
        <dbReference type="EMBL" id="KAL3633670.1"/>
    </source>
</evidence>
<accession>A0ABD3CYC7</accession>
<comment type="caution">
    <text evidence="1">The sequence shown here is derived from an EMBL/GenBank/DDBJ whole genome shotgun (WGS) entry which is preliminary data.</text>
</comment>
<organism evidence="1 2">
    <name type="scientific">Castilleja foliolosa</name>
    <dbReference type="NCBI Taxonomy" id="1961234"/>
    <lineage>
        <taxon>Eukaryota</taxon>
        <taxon>Viridiplantae</taxon>
        <taxon>Streptophyta</taxon>
        <taxon>Embryophyta</taxon>
        <taxon>Tracheophyta</taxon>
        <taxon>Spermatophyta</taxon>
        <taxon>Magnoliopsida</taxon>
        <taxon>eudicotyledons</taxon>
        <taxon>Gunneridae</taxon>
        <taxon>Pentapetalae</taxon>
        <taxon>asterids</taxon>
        <taxon>lamiids</taxon>
        <taxon>Lamiales</taxon>
        <taxon>Orobanchaceae</taxon>
        <taxon>Pedicularideae</taxon>
        <taxon>Castillejinae</taxon>
        <taxon>Castilleja</taxon>
    </lineage>
</organism>
<name>A0ABD3CYC7_9LAMI</name>
<gene>
    <name evidence="1" type="ORF">CASFOL_022432</name>
</gene>
<dbReference type="EMBL" id="JAVIJP010000029">
    <property type="protein sequence ID" value="KAL3633670.1"/>
    <property type="molecule type" value="Genomic_DNA"/>
</dbReference>
<dbReference type="Proteomes" id="UP001632038">
    <property type="component" value="Unassembled WGS sequence"/>
</dbReference>
<protein>
    <submittedName>
        <fullName evidence="1">Uncharacterized protein</fullName>
    </submittedName>
</protein>